<evidence type="ECO:0000313" key="3">
    <source>
        <dbReference type="Proteomes" id="UP000828390"/>
    </source>
</evidence>
<sequence length="141" mass="16054">MNMLPQDVEEGFLEGFYAAKLSYGTFNNVWLDYAFEATQNKNFKGSGGIVGLTLRENALACWFLARPISSRYSAIFHDSIDATSKPDDNKHHSDRNSKRNQYDKAVMSMTNIFDGNFIDPFDVTKTPEQSTLPQEHMQINM</sequence>
<dbReference type="AlphaFoldDB" id="A0A9D3YXV9"/>
<dbReference type="PANTHER" id="PTHR47018">
    <property type="entry name" value="CXC DOMAIN-CONTAINING PROTEIN-RELATED"/>
    <property type="match status" value="1"/>
</dbReference>
<dbReference type="EMBL" id="JAIWYP010000014">
    <property type="protein sequence ID" value="KAH3709123.1"/>
    <property type="molecule type" value="Genomic_DNA"/>
</dbReference>
<accession>A0A9D3YXV9</accession>
<name>A0A9D3YXV9_DREPO</name>
<dbReference type="Proteomes" id="UP000828390">
    <property type="component" value="Unassembled WGS sequence"/>
</dbReference>
<comment type="caution">
    <text evidence="2">The sequence shown here is derived from an EMBL/GenBank/DDBJ whole genome shotgun (WGS) entry which is preliminary data.</text>
</comment>
<proteinExistence type="predicted"/>
<keyword evidence="3" id="KW-1185">Reference proteome</keyword>
<feature type="region of interest" description="Disordered" evidence="1">
    <location>
        <begin position="81"/>
        <end position="101"/>
    </location>
</feature>
<evidence type="ECO:0000313" key="2">
    <source>
        <dbReference type="EMBL" id="KAH3709123.1"/>
    </source>
</evidence>
<gene>
    <name evidence="2" type="ORF">DPMN_068584</name>
</gene>
<dbReference type="PANTHER" id="PTHR47018:SF1">
    <property type="entry name" value="TESMIN_TSO1-LIKE CXC DOMAIN-CONTAINING PROTEIN"/>
    <property type="match status" value="1"/>
</dbReference>
<protein>
    <submittedName>
        <fullName evidence="2">Uncharacterized protein</fullName>
    </submittedName>
</protein>
<reference evidence="2" key="1">
    <citation type="journal article" date="2019" name="bioRxiv">
        <title>The Genome of the Zebra Mussel, Dreissena polymorpha: A Resource for Invasive Species Research.</title>
        <authorList>
            <person name="McCartney M.A."/>
            <person name="Auch B."/>
            <person name="Kono T."/>
            <person name="Mallez S."/>
            <person name="Zhang Y."/>
            <person name="Obille A."/>
            <person name="Becker A."/>
            <person name="Abrahante J.E."/>
            <person name="Garbe J."/>
            <person name="Badalamenti J.P."/>
            <person name="Herman A."/>
            <person name="Mangelson H."/>
            <person name="Liachko I."/>
            <person name="Sullivan S."/>
            <person name="Sone E.D."/>
            <person name="Koren S."/>
            <person name="Silverstein K.A.T."/>
            <person name="Beckman K.B."/>
            <person name="Gohl D.M."/>
        </authorList>
    </citation>
    <scope>NUCLEOTIDE SEQUENCE</scope>
    <source>
        <strain evidence="2">Duluth1</strain>
        <tissue evidence="2">Whole animal</tissue>
    </source>
</reference>
<organism evidence="2 3">
    <name type="scientific">Dreissena polymorpha</name>
    <name type="common">Zebra mussel</name>
    <name type="synonym">Mytilus polymorpha</name>
    <dbReference type="NCBI Taxonomy" id="45954"/>
    <lineage>
        <taxon>Eukaryota</taxon>
        <taxon>Metazoa</taxon>
        <taxon>Spiralia</taxon>
        <taxon>Lophotrochozoa</taxon>
        <taxon>Mollusca</taxon>
        <taxon>Bivalvia</taxon>
        <taxon>Autobranchia</taxon>
        <taxon>Heteroconchia</taxon>
        <taxon>Euheterodonta</taxon>
        <taxon>Imparidentia</taxon>
        <taxon>Neoheterodontei</taxon>
        <taxon>Myida</taxon>
        <taxon>Dreissenoidea</taxon>
        <taxon>Dreissenidae</taxon>
        <taxon>Dreissena</taxon>
    </lineage>
</organism>
<evidence type="ECO:0000256" key="1">
    <source>
        <dbReference type="SAM" id="MobiDB-lite"/>
    </source>
</evidence>
<reference evidence="2" key="2">
    <citation type="submission" date="2020-11" db="EMBL/GenBank/DDBJ databases">
        <authorList>
            <person name="McCartney M.A."/>
            <person name="Auch B."/>
            <person name="Kono T."/>
            <person name="Mallez S."/>
            <person name="Becker A."/>
            <person name="Gohl D.M."/>
            <person name="Silverstein K.A.T."/>
            <person name="Koren S."/>
            <person name="Bechman K.B."/>
            <person name="Herman A."/>
            <person name="Abrahante J.E."/>
            <person name="Garbe J."/>
        </authorList>
    </citation>
    <scope>NUCLEOTIDE SEQUENCE</scope>
    <source>
        <strain evidence="2">Duluth1</strain>
        <tissue evidence="2">Whole animal</tissue>
    </source>
</reference>